<dbReference type="InterPro" id="IPR051955">
    <property type="entry name" value="PME_Inhibitor"/>
</dbReference>
<comment type="caution">
    <text evidence="3">The sequence shown here is derived from an EMBL/GenBank/DDBJ whole genome shotgun (WGS) entry which is preliminary data.</text>
</comment>
<dbReference type="NCBIfam" id="TIGR01614">
    <property type="entry name" value="PME_inhib"/>
    <property type="match status" value="1"/>
</dbReference>
<dbReference type="InterPro" id="IPR006501">
    <property type="entry name" value="Pectinesterase_inhib_dom"/>
</dbReference>
<reference evidence="3 4" key="2">
    <citation type="submission" date="2020-07" db="EMBL/GenBank/DDBJ databases">
        <title>Genome assembly of wild tea tree DASZ reveals pedigree and selection history of tea varieties.</title>
        <authorList>
            <person name="Zhang W."/>
        </authorList>
    </citation>
    <scope>NUCLEOTIDE SEQUENCE [LARGE SCALE GENOMIC DNA]</scope>
    <source>
        <strain evidence="4">cv. G240</strain>
        <tissue evidence="3">Leaf</tissue>
    </source>
</reference>
<dbReference type="GO" id="GO:0004857">
    <property type="term" value="F:enzyme inhibitor activity"/>
    <property type="evidence" value="ECO:0007669"/>
    <property type="project" value="InterPro"/>
</dbReference>
<dbReference type="Proteomes" id="UP000593564">
    <property type="component" value="Unassembled WGS sequence"/>
</dbReference>
<dbReference type="Gene3D" id="1.20.140.40">
    <property type="entry name" value="Invertase/pectin methylesterase inhibitor family protein"/>
    <property type="match status" value="1"/>
</dbReference>
<keyword evidence="1" id="KW-0732">Signal</keyword>
<dbReference type="InterPro" id="IPR035513">
    <property type="entry name" value="Invertase/methylesterase_inhib"/>
</dbReference>
<organism evidence="3 4">
    <name type="scientific">Camellia sinensis</name>
    <name type="common">Tea plant</name>
    <name type="synonym">Thea sinensis</name>
    <dbReference type="NCBI Taxonomy" id="4442"/>
    <lineage>
        <taxon>Eukaryota</taxon>
        <taxon>Viridiplantae</taxon>
        <taxon>Streptophyta</taxon>
        <taxon>Embryophyta</taxon>
        <taxon>Tracheophyta</taxon>
        <taxon>Spermatophyta</taxon>
        <taxon>Magnoliopsida</taxon>
        <taxon>eudicotyledons</taxon>
        <taxon>Gunneridae</taxon>
        <taxon>Pentapetalae</taxon>
        <taxon>asterids</taxon>
        <taxon>Ericales</taxon>
        <taxon>Theaceae</taxon>
        <taxon>Camellia</taxon>
    </lineage>
</organism>
<sequence length="249" mass="27043">MRDLIWRLEGEQIENSGKGLMFCYFGMLPAVMHDSALRDITGKARYTDLIVGVSRVDEPPPESSLSVAGQPGVIYSVGALQLVTKRTVWLGVARHQQWRVEGNPVLSQICKSTDYVDLCISSIKPLIHGKTDTVSVLEQAIKVAINNAKTAVAVATKISTIPNTPPDMKSIASDCKDSYEDALDNYQKALEALGIKDVGTMNSMLSAAITDSSDCDDRLSGNKSPLLDFDSKMKQMTSNCLAIVSLVKM</sequence>
<accession>A0A7J7GQ07</accession>
<dbReference type="PANTHER" id="PTHR31080">
    <property type="entry name" value="PECTINESTERASE INHIBITOR-LIKE"/>
    <property type="match status" value="1"/>
</dbReference>
<name>A0A7J7GQ07_CAMSI</name>
<gene>
    <name evidence="3" type="ORF">HYC85_019178</name>
</gene>
<dbReference type="Pfam" id="PF04043">
    <property type="entry name" value="PMEI"/>
    <property type="match status" value="1"/>
</dbReference>
<proteinExistence type="predicted"/>
<feature type="domain" description="Pectinesterase inhibitor" evidence="2">
    <location>
        <begin position="101"/>
        <end position="243"/>
    </location>
</feature>
<protein>
    <recommendedName>
        <fullName evidence="2">Pectinesterase inhibitor domain-containing protein</fullName>
    </recommendedName>
</protein>
<dbReference type="CDD" id="cd15800">
    <property type="entry name" value="PMEI-like_2"/>
    <property type="match status" value="1"/>
</dbReference>
<dbReference type="SUPFAM" id="SSF101148">
    <property type="entry name" value="Plant invertase/pectin methylesterase inhibitor"/>
    <property type="match status" value="1"/>
</dbReference>
<dbReference type="EMBL" id="JACBKZ010000009">
    <property type="protein sequence ID" value="KAF5941536.1"/>
    <property type="molecule type" value="Genomic_DNA"/>
</dbReference>
<dbReference type="AlphaFoldDB" id="A0A7J7GQ07"/>
<dbReference type="SMART" id="SM00856">
    <property type="entry name" value="PMEI"/>
    <property type="match status" value="1"/>
</dbReference>
<evidence type="ECO:0000313" key="4">
    <source>
        <dbReference type="Proteomes" id="UP000593564"/>
    </source>
</evidence>
<keyword evidence="4" id="KW-1185">Reference proteome</keyword>
<evidence type="ECO:0000256" key="1">
    <source>
        <dbReference type="ARBA" id="ARBA00022729"/>
    </source>
</evidence>
<evidence type="ECO:0000259" key="2">
    <source>
        <dbReference type="SMART" id="SM00856"/>
    </source>
</evidence>
<reference evidence="4" key="1">
    <citation type="journal article" date="2020" name="Nat. Commun.">
        <title>Genome assembly of wild tea tree DASZ reveals pedigree and selection history of tea varieties.</title>
        <authorList>
            <person name="Zhang W."/>
            <person name="Zhang Y."/>
            <person name="Qiu H."/>
            <person name="Guo Y."/>
            <person name="Wan H."/>
            <person name="Zhang X."/>
            <person name="Scossa F."/>
            <person name="Alseekh S."/>
            <person name="Zhang Q."/>
            <person name="Wang P."/>
            <person name="Xu L."/>
            <person name="Schmidt M.H."/>
            <person name="Jia X."/>
            <person name="Li D."/>
            <person name="Zhu A."/>
            <person name="Guo F."/>
            <person name="Chen W."/>
            <person name="Ni D."/>
            <person name="Usadel B."/>
            <person name="Fernie A.R."/>
            <person name="Wen W."/>
        </authorList>
    </citation>
    <scope>NUCLEOTIDE SEQUENCE [LARGE SCALE GENOMIC DNA]</scope>
    <source>
        <strain evidence="4">cv. G240</strain>
    </source>
</reference>
<evidence type="ECO:0000313" key="3">
    <source>
        <dbReference type="EMBL" id="KAF5941536.1"/>
    </source>
</evidence>
<dbReference type="PANTHER" id="PTHR31080:SF68">
    <property type="entry name" value="PLANT INVERTASE_PECTIN METHYLESTERASE INHIBITOR SUPERFAMILY PROTEIN"/>
    <property type="match status" value="1"/>
</dbReference>